<dbReference type="KEGG" id="psn:Pedsa_1155"/>
<proteinExistence type="predicted"/>
<protein>
    <submittedName>
        <fullName evidence="1">Uncharacterized protein</fullName>
    </submittedName>
</protein>
<dbReference type="EMBL" id="CP002545">
    <property type="protein sequence ID" value="ADY51724.1"/>
    <property type="molecule type" value="Genomic_DNA"/>
</dbReference>
<dbReference type="AlphaFoldDB" id="F0SCC7"/>
<name>F0SCC7_PSESL</name>
<organism evidence="1 2">
    <name type="scientific">Pseudopedobacter saltans (strain ATCC 51119 / DSM 12145 / JCM 21818 / CCUG 39354 / LMG 10337 / NBRC 100064 / NCIMB 13643)</name>
    <name type="common">Pedobacter saltans</name>
    <dbReference type="NCBI Taxonomy" id="762903"/>
    <lineage>
        <taxon>Bacteria</taxon>
        <taxon>Pseudomonadati</taxon>
        <taxon>Bacteroidota</taxon>
        <taxon>Sphingobacteriia</taxon>
        <taxon>Sphingobacteriales</taxon>
        <taxon>Sphingobacteriaceae</taxon>
        <taxon>Pseudopedobacter</taxon>
    </lineage>
</organism>
<dbReference type="Proteomes" id="UP000000310">
    <property type="component" value="Chromosome"/>
</dbReference>
<reference evidence="1 2" key="1">
    <citation type="journal article" date="2011" name="Stand. Genomic Sci.">
        <title>Complete genome sequence of the gliding, heparinolytic Pedobacter saltans type strain (113).</title>
        <authorList>
            <person name="Liolios K."/>
            <person name="Sikorski J."/>
            <person name="Lu M."/>
            <person name="Nolan M."/>
            <person name="Lapidus A."/>
            <person name="Lucas S."/>
            <person name="Hammon N."/>
            <person name="Deshpande S."/>
            <person name="Cheng J.F."/>
            <person name="Tapia R."/>
            <person name="Han C."/>
            <person name="Goodwin L."/>
            <person name="Pitluck S."/>
            <person name="Huntemann M."/>
            <person name="Ivanova N."/>
            <person name="Pagani I."/>
            <person name="Mavromatis K."/>
            <person name="Ovchinikova G."/>
            <person name="Pati A."/>
            <person name="Chen A."/>
            <person name="Palaniappan K."/>
            <person name="Land M."/>
            <person name="Hauser L."/>
            <person name="Brambilla E.M."/>
            <person name="Kotsyurbenko O."/>
            <person name="Rohde M."/>
            <person name="Tindall B.J."/>
            <person name="Abt B."/>
            <person name="Goker M."/>
            <person name="Detter J.C."/>
            <person name="Woyke T."/>
            <person name="Bristow J."/>
            <person name="Eisen J.A."/>
            <person name="Markowitz V."/>
            <person name="Hugenholtz P."/>
            <person name="Klenk H.P."/>
            <person name="Kyrpides N.C."/>
        </authorList>
    </citation>
    <scope>NUCLEOTIDE SEQUENCE [LARGE SCALE GENOMIC DNA]</scope>
    <source>
        <strain evidence="2">ATCC 51119 / DSM 12145 / JCM 21818 / LMG 10337 / NBRC 100064 / NCIMB 13643</strain>
    </source>
</reference>
<dbReference type="HOGENOM" id="CLU_2957235_0_0_10"/>
<sequence>MSLNIYISLSGQDLAPFPFLLEGCQWVSEPDLLPLLYKSRPFKRGIDLGIKTNVCKLSK</sequence>
<gene>
    <name evidence="1" type="ordered locus">Pedsa_1155</name>
</gene>
<evidence type="ECO:0000313" key="1">
    <source>
        <dbReference type="EMBL" id="ADY51724.1"/>
    </source>
</evidence>
<keyword evidence="2" id="KW-1185">Reference proteome</keyword>
<reference evidence="2" key="2">
    <citation type="submission" date="2011-02" db="EMBL/GenBank/DDBJ databases">
        <title>The complete genome of Pedobacter saltans DSM 12145.</title>
        <authorList>
            <consortium name="US DOE Joint Genome Institute (JGI-PGF)"/>
            <person name="Lucas S."/>
            <person name="Copeland A."/>
            <person name="Lapidus A."/>
            <person name="Bruce D."/>
            <person name="Goodwin L."/>
            <person name="Pitluck S."/>
            <person name="Kyrpides N."/>
            <person name="Mavromatis K."/>
            <person name="Pagani I."/>
            <person name="Ivanova N."/>
            <person name="Ovchinnikova G."/>
            <person name="Lu M."/>
            <person name="Detter J.C."/>
            <person name="Han C."/>
            <person name="Land M."/>
            <person name="Hauser L."/>
            <person name="Markowitz V."/>
            <person name="Cheng J.-F."/>
            <person name="Hugenholtz P."/>
            <person name="Woyke T."/>
            <person name="Wu D."/>
            <person name="Tindall B."/>
            <person name="Pomrenke H.G."/>
            <person name="Brambilla E."/>
            <person name="Klenk H.-P."/>
            <person name="Eisen J.A."/>
        </authorList>
    </citation>
    <scope>NUCLEOTIDE SEQUENCE [LARGE SCALE GENOMIC DNA]</scope>
    <source>
        <strain evidence="2">ATCC 51119 / DSM 12145 / JCM 21818 / LMG 10337 / NBRC 100064 / NCIMB 13643</strain>
    </source>
</reference>
<evidence type="ECO:0000313" key="2">
    <source>
        <dbReference type="Proteomes" id="UP000000310"/>
    </source>
</evidence>
<accession>F0SCC7</accession>